<proteinExistence type="predicted"/>
<dbReference type="Proteomes" id="UP001189122">
    <property type="component" value="Unassembled WGS sequence"/>
</dbReference>
<sequence>MAERYEERRCTINRHMYLRQRERERRKPSLRGEL</sequence>
<keyword evidence="2" id="KW-1185">Reference proteome</keyword>
<evidence type="ECO:0000313" key="1">
    <source>
        <dbReference type="EMBL" id="CAA6674811.1"/>
    </source>
</evidence>
<dbReference type="EMBL" id="CACRZD030000154">
    <property type="protein sequence ID" value="CAA6674811.1"/>
    <property type="molecule type" value="Genomic_DNA"/>
</dbReference>
<comment type="caution">
    <text evidence="1">The sequence shown here is derived from an EMBL/GenBank/DDBJ whole genome shotgun (WGS) entry which is preliminary data.</text>
</comment>
<organism evidence="1 2">
    <name type="scientific">Spirodela intermedia</name>
    <name type="common">Intermediate duckweed</name>
    <dbReference type="NCBI Taxonomy" id="51605"/>
    <lineage>
        <taxon>Eukaryota</taxon>
        <taxon>Viridiplantae</taxon>
        <taxon>Streptophyta</taxon>
        <taxon>Embryophyta</taxon>
        <taxon>Tracheophyta</taxon>
        <taxon>Spermatophyta</taxon>
        <taxon>Magnoliopsida</taxon>
        <taxon>Liliopsida</taxon>
        <taxon>Araceae</taxon>
        <taxon>Lemnoideae</taxon>
        <taxon>Spirodela</taxon>
    </lineage>
</organism>
<gene>
    <name evidence="1" type="ORF">SI7747_UN021169</name>
</gene>
<accession>A0ABN7EA98</accession>
<evidence type="ECO:0000313" key="2">
    <source>
        <dbReference type="Proteomes" id="UP001189122"/>
    </source>
</evidence>
<reference evidence="2" key="1">
    <citation type="journal article" date="2020" name="Sci. Rep.">
        <title>Chromosome-scale genome assembly for the duckweed Spirodela intermedia, integrating cytogenetic maps, PacBio and Oxford Nanopore libraries.</title>
        <authorList>
            <person name="Hoang P.T.N."/>
            <person name="Fiebig A."/>
            <person name="Novak P."/>
            <person name="Macas J."/>
            <person name="Cao H.X."/>
            <person name="Stepanenko A."/>
            <person name="Chen G."/>
            <person name="Borisjuk N."/>
            <person name="Scholz U."/>
            <person name="Schubert I."/>
        </authorList>
    </citation>
    <scope>NUCLEOTIDE SEQUENCE [LARGE SCALE GENOMIC DNA]</scope>
</reference>
<name>A0ABN7EA98_SPIIN</name>
<protein>
    <submittedName>
        <fullName evidence="1">Uncharacterized protein</fullName>
    </submittedName>
</protein>